<dbReference type="RefSeq" id="XP_034058228.1">
    <property type="nucleotide sequence ID" value="XM_034202337.1"/>
</dbReference>
<dbReference type="GO" id="GO:0000775">
    <property type="term" value="C:chromosome, centromeric region"/>
    <property type="evidence" value="ECO:0007669"/>
    <property type="project" value="InterPro"/>
</dbReference>
<keyword evidence="1" id="KW-0175">Coiled coil</keyword>
<dbReference type="GeneID" id="117537189"/>
<evidence type="ECO:0000313" key="5">
    <source>
        <dbReference type="RefSeq" id="XP_034058229.1"/>
    </source>
</evidence>
<dbReference type="PANTHER" id="PTHR28577:SF1">
    <property type="entry name" value="CENTROMERE PROTEIN P"/>
    <property type="match status" value="1"/>
</dbReference>
<dbReference type="CTD" id="401541"/>
<accession>A0A6P8TMF5</accession>
<evidence type="ECO:0000256" key="1">
    <source>
        <dbReference type="SAM" id="Coils"/>
    </source>
</evidence>
<organism evidence="2 3">
    <name type="scientific">Gymnodraco acuticeps</name>
    <name type="common">Antarctic dragonfish</name>
    <dbReference type="NCBI Taxonomy" id="8218"/>
    <lineage>
        <taxon>Eukaryota</taxon>
        <taxon>Metazoa</taxon>
        <taxon>Chordata</taxon>
        <taxon>Craniata</taxon>
        <taxon>Vertebrata</taxon>
        <taxon>Euteleostomi</taxon>
        <taxon>Actinopterygii</taxon>
        <taxon>Neopterygii</taxon>
        <taxon>Teleostei</taxon>
        <taxon>Neoteleostei</taxon>
        <taxon>Acanthomorphata</taxon>
        <taxon>Eupercaria</taxon>
        <taxon>Perciformes</taxon>
        <taxon>Notothenioidei</taxon>
        <taxon>Bathydraconidae</taxon>
        <taxon>Gymnodraco</taxon>
    </lineage>
</organism>
<dbReference type="Pfam" id="PF13096">
    <property type="entry name" value="CENP-P"/>
    <property type="match status" value="1"/>
</dbReference>
<reference evidence="3 4" key="1">
    <citation type="submission" date="2025-04" db="UniProtKB">
        <authorList>
            <consortium name="RefSeq"/>
        </authorList>
    </citation>
    <scope>IDENTIFICATION</scope>
</reference>
<evidence type="ECO:0000313" key="2">
    <source>
        <dbReference type="Proteomes" id="UP000515161"/>
    </source>
</evidence>
<dbReference type="RefSeq" id="XP_034058227.1">
    <property type="nucleotide sequence ID" value="XM_034202336.1"/>
</dbReference>
<proteinExistence type="predicted"/>
<keyword evidence="2" id="KW-1185">Reference proteome</keyword>
<dbReference type="GO" id="GO:0034080">
    <property type="term" value="P:CENP-A containing chromatin assembly"/>
    <property type="evidence" value="ECO:0007669"/>
    <property type="project" value="InterPro"/>
</dbReference>
<evidence type="ECO:0000313" key="4">
    <source>
        <dbReference type="RefSeq" id="XP_034058228.1"/>
    </source>
</evidence>
<dbReference type="InterPro" id="IPR027801">
    <property type="entry name" value="CENP-P"/>
</dbReference>
<protein>
    <submittedName>
        <fullName evidence="3 4">Centromere protein P isoform X1</fullName>
    </submittedName>
</protein>
<feature type="coiled-coil region" evidence="1">
    <location>
        <begin position="6"/>
        <end position="89"/>
    </location>
</feature>
<dbReference type="RefSeq" id="XP_034058229.1">
    <property type="nucleotide sequence ID" value="XM_034202338.1"/>
</dbReference>
<evidence type="ECO:0000313" key="3">
    <source>
        <dbReference type="RefSeq" id="XP_034058227.1"/>
    </source>
</evidence>
<sequence length="295" mass="33113">MMEKMSEETIEEVRVLEAQIEQLQAEVEDLQQQQQDNHKDISFNFRGHMQDAMSYICGQKHGAEKEKVLSGLKEEVEEMEEDLKLQTRMNGISLKSCTKTLKKSEKKLVQQLCVSGVCSDLVFQMEFLLSAVKKDEQLKKTISDLNVVIDASDLQPFSSFLSGVEESRDLLLFFRTLRTFSDRCKDRLRTFQHFQEKYPSVVSLPAGSGSEVMTLNHPELPGCVLILHWSVEVCREGGVTPKMELLTKIPEKALKLFPSQAVGGAAEAFQSLLRVLGPEAAIEAVIMAVSLSPDT</sequence>
<dbReference type="GO" id="GO:0005634">
    <property type="term" value="C:nucleus"/>
    <property type="evidence" value="ECO:0007669"/>
    <property type="project" value="TreeGrafter"/>
</dbReference>
<dbReference type="KEGG" id="gacu:117537189"/>
<gene>
    <name evidence="3 4 5" type="primary">cenpp</name>
</gene>
<dbReference type="Proteomes" id="UP000515161">
    <property type="component" value="Unplaced"/>
</dbReference>
<name>A0A6P8TMF5_GYMAC</name>
<dbReference type="AlphaFoldDB" id="A0A6P8TMF5"/>
<dbReference type="OrthoDB" id="5976950at2759"/>
<dbReference type="PANTHER" id="PTHR28577">
    <property type="entry name" value="CENTROMERE PROTEIN P"/>
    <property type="match status" value="1"/>
</dbReference>